<evidence type="ECO:0000313" key="5">
    <source>
        <dbReference type="Proteomes" id="UP001187471"/>
    </source>
</evidence>
<dbReference type="AlphaFoldDB" id="A0AA88QES8"/>
<keyword evidence="2" id="KW-0472">Membrane</keyword>
<dbReference type="PANTHER" id="PTHR10566:SF124">
    <property type="entry name" value="PROTEIN KINASE SUPERFAMILY PROTEIN"/>
    <property type="match status" value="1"/>
</dbReference>
<dbReference type="InterPro" id="IPR004147">
    <property type="entry name" value="ABC1_dom"/>
</dbReference>
<dbReference type="PANTHER" id="PTHR10566">
    <property type="entry name" value="CHAPERONE-ACTIVITY OF BC1 COMPLEX CABC1 -RELATED"/>
    <property type="match status" value="1"/>
</dbReference>
<dbReference type="EMBL" id="JAVXUO010002924">
    <property type="protein sequence ID" value="KAK2968268.1"/>
    <property type="molecule type" value="Genomic_DNA"/>
</dbReference>
<accession>A0AA88QES8</accession>
<name>A0AA88QES8_9ASTE</name>
<evidence type="ECO:0000313" key="4">
    <source>
        <dbReference type="EMBL" id="KAK2968268.1"/>
    </source>
</evidence>
<comment type="similarity">
    <text evidence="1">Belongs to the protein kinase superfamily. ADCK protein kinase family.</text>
</comment>
<gene>
    <name evidence="4" type="ORF">RJ640_019330</name>
</gene>
<evidence type="ECO:0000256" key="1">
    <source>
        <dbReference type="ARBA" id="ARBA00009670"/>
    </source>
</evidence>
<organism evidence="4 5">
    <name type="scientific">Escallonia rubra</name>
    <dbReference type="NCBI Taxonomy" id="112253"/>
    <lineage>
        <taxon>Eukaryota</taxon>
        <taxon>Viridiplantae</taxon>
        <taxon>Streptophyta</taxon>
        <taxon>Embryophyta</taxon>
        <taxon>Tracheophyta</taxon>
        <taxon>Spermatophyta</taxon>
        <taxon>Magnoliopsida</taxon>
        <taxon>eudicotyledons</taxon>
        <taxon>Gunneridae</taxon>
        <taxon>Pentapetalae</taxon>
        <taxon>asterids</taxon>
        <taxon>campanulids</taxon>
        <taxon>Escalloniales</taxon>
        <taxon>Escalloniaceae</taxon>
        <taxon>Escallonia</taxon>
    </lineage>
</organism>
<dbReference type="Proteomes" id="UP001187471">
    <property type="component" value="Unassembled WGS sequence"/>
</dbReference>
<dbReference type="SUPFAM" id="SSF56112">
    <property type="entry name" value="Protein kinase-like (PK-like)"/>
    <property type="match status" value="1"/>
</dbReference>
<sequence>MAGLSDGGANRFDVEALMVYVMGFSTLISSVHGEKPSAAYAKSRKESLESEFGHMLTSSSKSSSMFYRFGPFLALYRAAIISFHALQLTISHFFVHDIRKRSIKGSAGCRDVVMAVGEQSLMVGDAGGYVEDDGAACDGGSDGDGAFRAIFVLSSLLLFCLHQPTMVLGQALSTRPDILPTEYCQELAKLQDQIPSFSTRVAINSIESQLGVPISQIFADISLEPIAAASLGQVYKAHLHSGELVAVKVQRPGMSVSLTLDALLFQMIGGQLKRFAKARKDLLVAVNEMVSLLPVINFLPI</sequence>
<keyword evidence="5" id="KW-1185">Reference proteome</keyword>
<keyword evidence="2" id="KW-1133">Transmembrane helix</keyword>
<evidence type="ECO:0000256" key="2">
    <source>
        <dbReference type="SAM" id="Phobius"/>
    </source>
</evidence>
<evidence type="ECO:0000259" key="3">
    <source>
        <dbReference type="Pfam" id="PF03109"/>
    </source>
</evidence>
<reference evidence="4" key="1">
    <citation type="submission" date="2022-12" db="EMBL/GenBank/DDBJ databases">
        <title>Draft genome assemblies for two species of Escallonia (Escalloniales).</title>
        <authorList>
            <person name="Chanderbali A."/>
            <person name="Dervinis C."/>
            <person name="Anghel I."/>
            <person name="Soltis D."/>
            <person name="Soltis P."/>
            <person name="Zapata F."/>
        </authorList>
    </citation>
    <scope>NUCLEOTIDE SEQUENCE</scope>
    <source>
        <strain evidence="4">UCBG92.1500</strain>
        <tissue evidence="4">Leaf</tissue>
    </source>
</reference>
<dbReference type="InterPro" id="IPR050154">
    <property type="entry name" value="UbiB_kinase"/>
</dbReference>
<protein>
    <recommendedName>
        <fullName evidence="3">ABC1 atypical kinase-like domain-containing protein</fullName>
    </recommendedName>
</protein>
<dbReference type="InterPro" id="IPR011009">
    <property type="entry name" value="Kinase-like_dom_sf"/>
</dbReference>
<keyword evidence="2" id="KW-0812">Transmembrane</keyword>
<proteinExistence type="inferred from homology"/>
<dbReference type="Pfam" id="PF03109">
    <property type="entry name" value="ABC1"/>
    <property type="match status" value="1"/>
</dbReference>
<feature type="domain" description="ABC1 atypical kinase-like" evidence="3">
    <location>
        <begin position="189"/>
        <end position="293"/>
    </location>
</feature>
<feature type="transmembrane region" description="Helical" evidence="2">
    <location>
        <begin position="74"/>
        <end position="95"/>
    </location>
</feature>
<comment type="caution">
    <text evidence="4">The sequence shown here is derived from an EMBL/GenBank/DDBJ whole genome shotgun (WGS) entry which is preliminary data.</text>
</comment>